<evidence type="ECO:0000256" key="1">
    <source>
        <dbReference type="ARBA" id="ARBA00011073"/>
    </source>
</evidence>
<feature type="domain" description="Peptidase S8/S53" evidence="6">
    <location>
        <begin position="8"/>
        <end position="290"/>
    </location>
</feature>
<gene>
    <name evidence="8" type="ORF">BDA99DRAFT_433956</name>
</gene>
<evidence type="ECO:0000256" key="4">
    <source>
        <dbReference type="ARBA" id="ARBA00022825"/>
    </source>
</evidence>
<comment type="caution">
    <text evidence="5">Lacks conserved residue(s) required for the propagation of feature annotation.</text>
</comment>
<dbReference type="SUPFAM" id="SSF52743">
    <property type="entry name" value="Subtilisin-like"/>
    <property type="match status" value="1"/>
</dbReference>
<dbReference type="Gene3D" id="3.40.50.200">
    <property type="entry name" value="Peptidase S8/S53 domain"/>
    <property type="match status" value="1"/>
</dbReference>
<organism evidence="8 9">
    <name type="scientific">Phascolomyces articulosus</name>
    <dbReference type="NCBI Taxonomy" id="60185"/>
    <lineage>
        <taxon>Eukaryota</taxon>
        <taxon>Fungi</taxon>
        <taxon>Fungi incertae sedis</taxon>
        <taxon>Mucoromycota</taxon>
        <taxon>Mucoromycotina</taxon>
        <taxon>Mucoromycetes</taxon>
        <taxon>Mucorales</taxon>
        <taxon>Lichtheimiaceae</taxon>
        <taxon>Phascolomyces</taxon>
    </lineage>
</organism>
<dbReference type="PANTHER" id="PTHR43399:SF4">
    <property type="entry name" value="CELL WALL-ASSOCIATED PROTEASE"/>
    <property type="match status" value="1"/>
</dbReference>
<dbReference type="InterPro" id="IPR000209">
    <property type="entry name" value="Peptidase_S8/S53_dom"/>
</dbReference>
<evidence type="ECO:0000313" key="8">
    <source>
        <dbReference type="EMBL" id="KAI9270391.1"/>
    </source>
</evidence>
<evidence type="ECO:0000256" key="2">
    <source>
        <dbReference type="ARBA" id="ARBA00022670"/>
    </source>
</evidence>
<keyword evidence="9" id="KW-1185">Reference proteome</keyword>
<comment type="similarity">
    <text evidence="1 5">Belongs to the peptidase S8 family.</text>
</comment>
<keyword evidence="4" id="KW-0720">Serine protease</keyword>
<dbReference type="CDD" id="cd00538">
    <property type="entry name" value="PA"/>
    <property type="match status" value="1"/>
</dbReference>
<dbReference type="InterPro" id="IPR003137">
    <property type="entry name" value="PA_domain"/>
</dbReference>
<reference evidence="8" key="1">
    <citation type="journal article" date="2022" name="IScience">
        <title>Evolution of zygomycete secretomes and the origins of terrestrial fungal ecologies.</title>
        <authorList>
            <person name="Chang Y."/>
            <person name="Wang Y."/>
            <person name="Mondo S."/>
            <person name="Ahrendt S."/>
            <person name="Andreopoulos W."/>
            <person name="Barry K."/>
            <person name="Beard J."/>
            <person name="Benny G.L."/>
            <person name="Blankenship S."/>
            <person name="Bonito G."/>
            <person name="Cuomo C."/>
            <person name="Desiro A."/>
            <person name="Gervers K.A."/>
            <person name="Hundley H."/>
            <person name="Kuo A."/>
            <person name="LaButti K."/>
            <person name="Lang B.F."/>
            <person name="Lipzen A."/>
            <person name="O'Donnell K."/>
            <person name="Pangilinan J."/>
            <person name="Reynolds N."/>
            <person name="Sandor L."/>
            <person name="Smith M.E."/>
            <person name="Tsang A."/>
            <person name="Grigoriev I.V."/>
            <person name="Stajich J.E."/>
            <person name="Spatafora J.W."/>
        </authorList>
    </citation>
    <scope>NUCLEOTIDE SEQUENCE</scope>
    <source>
        <strain evidence="8">RSA 2281</strain>
    </source>
</reference>
<dbReference type="InterPro" id="IPR036852">
    <property type="entry name" value="Peptidase_S8/S53_dom_sf"/>
</dbReference>
<dbReference type="AlphaFoldDB" id="A0AAD5PI64"/>
<dbReference type="InterPro" id="IPR023828">
    <property type="entry name" value="Peptidase_S8_Ser-AS"/>
</dbReference>
<proteinExistence type="inferred from homology"/>
<comment type="caution">
    <text evidence="8">The sequence shown here is derived from an EMBL/GenBank/DDBJ whole genome shotgun (WGS) entry which is preliminary data.</text>
</comment>
<dbReference type="EMBL" id="JAIXMP010000007">
    <property type="protein sequence ID" value="KAI9270391.1"/>
    <property type="molecule type" value="Genomic_DNA"/>
</dbReference>
<dbReference type="InterPro" id="IPR046450">
    <property type="entry name" value="PA_dom_sf"/>
</dbReference>
<dbReference type="PROSITE" id="PS00138">
    <property type="entry name" value="SUBTILASE_SER"/>
    <property type="match status" value="1"/>
</dbReference>
<dbReference type="Pfam" id="PF02225">
    <property type="entry name" value="PA"/>
    <property type="match status" value="1"/>
</dbReference>
<dbReference type="PANTHER" id="PTHR43399">
    <property type="entry name" value="SUBTILISIN-RELATED"/>
    <property type="match status" value="1"/>
</dbReference>
<feature type="domain" description="PA" evidence="7">
    <location>
        <begin position="92"/>
        <end position="174"/>
    </location>
</feature>
<dbReference type="PROSITE" id="PS51892">
    <property type="entry name" value="SUBTILASE"/>
    <property type="match status" value="1"/>
</dbReference>
<accession>A0AAD5PI64</accession>
<keyword evidence="2" id="KW-0645">Protease</keyword>
<evidence type="ECO:0000259" key="6">
    <source>
        <dbReference type="Pfam" id="PF00082"/>
    </source>
</evidence>
<keyword evidence="3" id="KW-0378">Hydrolase</keyword>
<dbReference type="Proteomes" id="UP001209540">
    <property type="component" value="Unassembled WGS sequence"/>
</dbReference>
<dbReference type="CDD" id="cd00306">
    <property type="entry name" value="Peptidases_S8_S53"/>
    <property type="match status" value="1"/>
</dbReference>
<dbReference type="Pfam" id="PF00082">
    <property type="entry name" value="Peptidase_S8"/>
    <property type="match status" value="1"/>
</dbReference>
<evidence type="ECO:0000259" key="7">
    <source>
        <dbReference type="Pfam" id="PF02225"/>
    </source>
</evidence>
<dbReference type="InterPro" id="IPR051048">
    <property type="entry name" value="Peptidase_S8/S53_subtilisin"/>
</dbReference>
<evidence type="ECO:0000256" key="3">
    <source>
        <dbReference type="ARBA" id="ARBA00022801"/>
    </source>
</evidence>
<reference evidence="8" key="2">
    <citation type="submission" date="2023-02" db="EMBL/GenBank/DDBJ databases">
        <authorList>
            <consortium name="DOE Joint Genome Institute"/>
            <person name="Mondo S.J."/>
            <person name="Chang Y."/>
            <person name="Wang Y."/>
            <person name="Ahrendt S."/>
            <person name="Andreopoulos W."/>
            <person name="Barry K."/>
            <person name="Beard J."/>
            <person name="Benny G.L."/>
            <person name="Blankenship S."/>
            <person name="Bonito G."/>
            <person name="Cuomo C."/>
            <person name="Desiro A."/>
            <person name="Gervers K.A."/>
            <person name="Hundley H."/>
            <person name="Kuo A."/>
            <person name="LaButti K."/>
            <person name="Lang B.F."/>
            <person name="Lipzen A."/>
            <person name="O'Donnell K."/>
            <person name="Pangilinan J."/>
            <person name="Reynolds N."/>
            <person name="Sandor L."/>
            <person name="Smith M.W."/>
            <person name="Tsang A."/>
            <person name="Grigoriev I.V."/>
            <person name="Stajich J.E."/>
            <person name="Spatafora J.W."/>
        </authorList>
    </citation>
    <scope>NUCLEOTIDE SEQUENCE</scope>
    <source>
        <strain evidence="8">RSA 2281</strain>
    </source>
</reference>
<protein>
    <submittedName>
        <fullName evidence="8">Peptidase S8/S53 domain-containing protein</fullName>
    </submittedName>
</protein>
<sequence>MSVVANRLTEKGVIVVSVAGNQGSEGVFMQNSPGSVPKVISVASVDNSFYFTQIATVDAFPNETYPYELSTSTKQMSNGTLAILFDEQNTHLVTTACPNNVMTTTAPLASSILLVHRGGCTFAEKLSVAEQFGVKAVLFYDADEQDEYRAIQVLTPDESIIPAAGISKYFADKLIATVKKYKGSSKNKAFNIMFSVHQYNEPSPSAGQVSSFSSVGPNYELDLKPSLAGIGNQVYSTLPRHIGDGWGTRSGTSMAAPHISGVAALMLAYYKQNNITVDPLFITEQLQNHAQQATFEGQPDHPLLQGAGLVQRK</sequence>
<dbReference type="GO" id="GO:0004252">
    <property type="term" value="F:serine-type endopeptidase activity"/>
    <property type="evidence" value="ECO:0007669"/>
    <property type="project" value="InterPro"/>
</dbReference>
<evidence type="ECO:0000256" key="5">
    <source>
        <dbReference type="PROSITE-ProRule" id="PRU01240"/>
    </source>
</evidence>
<dbReference type="GO" id="GO:0006508">
    <property type="term" value="P:proteolysis"/>
    <property type="evidence" value="ECO:0007669"/>
    <property type="project" value="UniProtKB-KW"/>
</dbReference>
<name>A0AAD5PI64_9FUNG</name>
<evidence type="ECO:0000313" key="9">
    <source>
        <dbReference type="Proteomes" id="UP001209540"/>
    </source>
</evidence>
<dbReference type="Gene3D" id="3.50.30.30">
    <property type="match status" value="1"/>
</dbReference>
<dbReference type="SUPFAM" id="SSF52025">
    <property type="entry name" value="PA domain"/>
    <property type="match status" value="1"/>
</dbReference>